<dbReference type="Proteomes" id="UP000670092">
    <property type="component" value="Unassembled WGS sequence"/>
</dbReference>
<evidence type="ECO:0000313" key="1">
    <source>
        <dbReference type="EMBL" id="KAG5290593.1"/>
    </source>
</evidence>
<comment type="caution">
    <text evidence="1">The sequence shown here is derived from an EMBL/GenBank/DDBJ whole genome shotgun (WGS) entry which is preliminary data.</text>
</comment>
<protein>
    <submittedName>
        <fullName evidence="1">Uncharacterized protein</fullName>
    </submittedName>
</protein>
<name>A0A8H7YJG7_AJECA</name>
<evidence type="ECO:0000313" key="2">
    <source>
        <dbReference type="Proteomes" id="UP000670092"/>
    </source>
</evidence>
<dbReference type="AlphaFoldDB" id="A0A8H7YJG7"/>
<proteinExistence type="predicted"/>
<accession>A0A8H7YJG7</accession>
<gene>
    <name evidence="1" type="ORF">I7I52_07656</name>
</gene>
<reference evidence="1 2" key="1">
    <citation type="submission" date="2021-01" db="EMBL/GenBank/DDBJ databases">
        <title>Chromosome-level genome assembly of a human fungal pathogen reveals clustering of transcriptionally co-regulated genes.</title>
        <authorList>
            <person name="Voorhies M."/>
            <person name="Cohen S."/>
            <person name="Shea T.P."/>
            <person name="Petrus S."/>
            <person name="Munoz J.F."/>
            <person name="Poplawski S."/>
            <person name="Goldman W.E."/>
            <person name="Michael T."/>
            <person name="Cuomo C.A."/>
            <person name="Sil A."/>
            <person name="Beyhan S."/>
        </authorList>
    </citation>
    <scope>NUCLEOTIDE SEQUENCE [LARGE SCALE GENOMIC DNA]</scope>
    <source>
        <strain evidence="1 2">G184AR</strain>
    </source>
</reference>
<organism evidence="1 2">
    <name type="scientific">Ajellomyces capsulatus</name>
    <name type="common">Darling's disease fungus</name>
    <name type="synonym">Histoplasma capsulatum</name>
    <dbReference type="NCBI Taxonomy" id="5037"/>
    <lineage>
        <taxon>Eukaryota</taxon>
        <taxon>Fungi</taxon>
        <taxon>Dikarya</taxon>
        <taxon>Ascomycota</taxon>
        <taxon>Pezizomycotina</taxon>
        <taxon>Eurotiomycetes</taxon>
        <taxon>Eurotiomycetidae</taxon>
        <taxon>Onygenales</taxon>
        <taxon>Ajellomycetaceae</taxon>
        <taxon>Histoplasma</taxon>
    </lineage>
</organism>
<dbReference type="EMBL" id="JAEVHI010000005">
    <property type="protein sequence ID" value="KAG5290593.1"/>
    <property type="molecule type" value="Genomic_DNA"/>
</dbReference>
<dbReference type="VEuPathDB" id="FungiDB:I7I52_07656"/>
<sequence>MFPKLPEELVMMADGQFLPESMSKALASGVYRQTKSVPLHQTSLTTLEPTPGNLRHKRLSGRMTVLNIPS</sequence>